<evidence type="ECO:0000256" key="3">
    <source>
        <dbReference type="ARBA" id="ARBA00022705"/>
    </source>
</evidence>
<keyword evidence="2 13" id="KW-0639">Primosome</keyword>
<dbReference type="Proteomes" id="UP000192042">
    <property type="component" value="Chromosome I"/>
</dbReference>
<dbReference type="GO" id="GO:1990077">
    <property type="term" value="C:primosome complex"/>
    <property type="evidence" value="ECO:0007669"/>
    <property type="project" value="UniProtKB-UniRule"/>
</dbReference>
<evidence type="ECO:0000313" key="16">
    <source>
        <dbReference type="Proteomes" id="UP000192042"/>
    </source>
</evidence>
<reference evidence="15 16" key="1">
    <citation type="submission" date="2017-03" db="EMBL/GenBank/DDBJ databases">
        <authorList>
            <person name="Afonso C.L."/>
            <person name="Miller P.J."/>
            <person name="Scott M.A."/>
            <person name="Spackman E."/>
            <person name="Goraichik I."/>
            <person name="Dimitrov K.M."/>
            <person name="Suarez D.L."/>
            <person name="Swayne D.E."/>
        </authorList>
    </citation>
    <scope>NUCLEOTIDE SEQUENCE [LARGE SCALE GENOMIC DNA]</scope>
    <source>
        <strain evidence="15">Genome sequencing of Nitrospira japonica strain NJ11</strain>
    </source>
</reference>
<evidence type="ECO:0000256" key="13">
    <source>
        <dbReference type="RuleBase" id="RU362085"/>
    </source>
</evidence>
<dbReference type="PANTHER" id="PTHR30153:SF2">
    <property type="entry name" value="REPLICATIVE DNA HELICASE"/>
    <property type="match status" value="1"/>
</dbReference>
<keyword evidence="5 13" id="KW-0378">Hydrolase</keyword>
<keyword evidence="3 13" id="KW-0235">DNA replication</keyword>
<dbReference type="GO" id="GO:0005829">
    <property type="term" value="C:cytosol"/>
    <property type="evidence" value="ECO:0007669"/>
    <property type="project" value="TreeGrafter"/>
</dbReference>
<evidence type="ECO:0000256" key="1">
    <source>
        <dbReference type="ARBA" id="ARBA00008428"/>
    </source>
</evidence>
<dbReference type="GO" id="GO:0016887">
    <property type="term" value="F:ATP hydrolysis activity"/>
    <property type="evidence" value="ECO:0007669"/>
    <property type="project" value="RHEA"/>
</dbReference>
<keyword evidence="6 13" id="KW-0347">Helicase</keyword>
<evidence type="ECO:0000256" key="6">
    <source>
        <dbReference type="ARBA" id="ARBA00022806"/>
    </source>
</evidence>
<dbReference type="InterPro" id="IPR027417">
    <property type="entry name" value="P-loop_NTPase"/>
</dbReference>
<dbReference type="GO" id="GO:0043139">
    <property type="term" value="F:5'-3' DNA helicase activity"/>
    <property type="evidence" value="ECO:0007669"/>
    <property type="project" value="UniProtKB-EC"/>
</dbReference>
<evidence type="ECO:0000256" key="10">
    <source>
        <dbReference type="ARBA" id="ARBA00044932"/>
    </source>
</evidence>
<dbReference type="EMBL" id="LT828648">
    <property type="protein sequence ID" value="SLM46774.1"/>
    <property type="molecule type" value="Genomic_DNA"/>
</dbReference>
<evidence type="ECO:0000256" key="5">
    <source>
        <dbReference type="ARBA" id="ARBA00022801"/>
    </source>
</evidence>
<evidence type="ECO:0000256" key="2">
    <source>
        <dbReference type="ARBA" id="ARBA00022515"/>
    </source>
</evidence>
<accession>A0A1W1I1B1</accession>
<keyword evidence="7 13" id="KW-0067">ATP-binding</keyword>
<dbReference type="InterPro" id="IPR007693">
    <property type="entry name" value="DNA_helicase_DnaB-like_N"/>
</dbReference>
<dbReference type="FunFam" id="1.10.860.10:FF:000001">
    <property type="entry name" value="Replicative DNA helicase"/>
    <property type="match status" value="1"/>
</dbReference>
<dbReference type="Pfam" id="PF03796">
    <property type="entry name" value="DnaB_C"/>
    <property type="match status" value="1"/>
</dbReference>
<dbReference type="InterPro" id="IPR016136">
    <property type="entry name" value="DNA_helicase_N/primase_C"/>
</dbReference>
<organism evidence="15 16">
    <name type="scientific">Nitrospira japonica</name>
    <dbReference type="NCBI Taxonomy" id="1325564"/>
    <lineage>
        <taxon>Bacteria</taxon>
        <taxon>Pseudomonadati</taxon>
        <taxon>Nitrospirota</taxon>
        <taxon>Nitrospiria</taxon>
        <taxon>Nitrospirales</taxon>
        <taxon>Nitrospiraceae</taxon>
        <taxon>Nitrospira</taxon>
    </lineage>
</organism>
<dbReference type="InterPro" id="IPR007694">
    <property type="entry name" value="DNA_helicase_DnaB-like_C"/>
</dbReference>
<dbReference type="Gene3D" id="3.40.50.300">
    <property type="entry name" value="P-loop containing nucleotide triphosphate hydrolases"/>
    <property type="match status" value="1"/>
</dbReference>
<dbReference type="OrthoDB" id="9773982at2"/>
<keyword evidence="4 13" id="KW-0547">Nucleotide-binding</keyword>
<dbReference type="PROSITE" id="PS51199">
    <property type="entry name" value="SF4_HELICASE"/>
    <property type="match status" value="1"/>
</dbReference>
<dbReference type="NCBIfam" id="TIGR00665">
    <property type="entry name" value="DnaB"/>
    <property type="match status" value="1"/>
</dbReference>
<dbReference type="EC" id="5.6.2.3" evidence="12 13"/>
<comment type="function">
    <text evidence="10 13">The main replicative DNA helicase, it participates in initiation and elongation during chromosome replication. Travels ahead of the DNA replisome, separating dsDNA into templates for DNA synthesis. A processive ATP-dependent 5'-3' DNA helicase it has DNA-dependent ATPase activity.</text>
</comment>
<evidence type="ECO:0000256" key="9">
    <source>
        <dbReference type="ARBA" id="ARBA00023235"/>
    </source>
</evidence>
<dbReference type="STRING" id="1325564.NSJP_0602"/>
<dbReference type="GO" id="GO:0003677">
    <property type="term" value="F:DNA binding"/>
    <property type="evidence" value="ECO:0007669"/>
    <property type="project" value="UniProtKB-UniRule"/>
</dbReference>
<evidence type="ECO:0000256" key="12">
    <source>
        <dbReference type="NCBIfam" id="TIGR00665"/>
    </source>
</evidence>
<dbReference type="Gene3D" id="1.10.860.10">
    <property type="entry name" value="DNAb Helicase, Chain A"/>
    <property type="match status" value="1"/>
</dbReference>
<evidence type="ECO:0000256" key="7">
    <source>
        <dbReference type="ARBA" id="ARBA00022840"/>
    </source>
</evidence>
<dbReference type="CDD" id="cd00984">
    <property type="entry name" value="DnaB_C"/>
    <property type="match status" value="1"/>
</dbReference>
<proteinExistence type="inferred from homology"/>
<keyword evidence="16" id="KW-1185">Reference proteome</keyword>
<evidence type="ECO:0000256" key="8">
    <source>
        <dbReference type="ARBA" id="ARBA00023125"/>
    </source>
</evidence>
<name>A0A1W1I1B1_9BACT</name>
<evidence type="ECO:0000256" key="11">
    <source>
        <dbReference type="ARBA" id="ARBA00048954"/>
    </source>
</evidence>
<dbReference type="GO" id="GO:0005524">
    <property type="term" value="F:ATP binding"/>
    <property type="evidence" value="ECO:0007669"/>
    <property type="project" value="UniProtKB-UniRule"/>
</dbReference>
<dbReference type="InterPro" id="IPR007692">
    <property type="entry name" value="DNA_helicase_DnaB"/>
</dbReference>
<dbReference type="KEGG" id="nja:NSJP_0602"/>
<dbReference type="InterPro" id="IPR036185">
    <property type="entry name" value="DNA_heli_DnaB-like_N_sf"/>
</dbReference>
<dbReference type="GO" id="GO:0006269">
    <property type="term" value="P:DNA replication, synthesis of primer"/>
    <property type="evidence" value="ECO:0007669"/>
    <property type="project" value="UniProtKB-UniRule"/>
</dbReference>
<sequence length="443" mass="48859">MHSTDEQLRMQPHDLEAEQAVLGAILIEPTALSTAQESLRTQDFYDSRHQRIFQAMLDLAAAGTALDLLSLGNHLDRAGHMTAIGGRGGLAELLTTVASASNIAHHCRIVADHAIRRRLISFTDSLSRQAYDKQAIDGLLQTVERGVRQIMTGREEAEWCALQQVAFDTANYVDRMHKGHEAVIGIPTGFADLDTLLGGWHRSDSVVIAARPSMGKTAFVLGSALAAARAGFKVGFFSLEMSRLQIGLRLHGMGAPLDLHALKTGTLTPQGWWHFAETTQHLAGLPMWINDASDLSIERVVSQARHLQASQGLDLLIVDYLQLLQIPDAALYQRGIAEASRRLKMLAKELNVPVLVLSQLSRACESRPDRRPILADLRDSGAIEQDADIVIFLYRHEVYVPDTDEKGLAEVLVRKHRNGPIGDRKVRFIARYAEFKDLPEGTA</sequence>
<protein>
    <recommendedName>
        <fullName evidence="12 13">Replicative DNA helicase</fullName>
        <ecNumber evidence="12 13">5.6.2.3</ecNumber>
    </recommendedName>
</protein>
<feature type="domain" description="SF4 helicase" evidence="14">
    <location>
        <begin position="179"/>
        <end position="442"/>
    </location>
</feature>
<evidence type="ECO:0000313" key="15">
    <source>
        <dbReference type="EMBL" id="SLM46774.1"/>
    </source>
</evidence>
<evidence type="ECO:0000256" key="4">
    <source>
        <dbReference type="ARBA" id="ARBA00022741"/>
    </source>
</evidence>
<dbReference type="PANTHER" id="PTHR30153">
    <property type="entry name" value="REPLICATIVE DNA HELICASE DNAB"/>
    <property type="match status" value="1"/>
</dbReference>
<dbReference type="SUPFAM" id="SSF48024">
    <property type="entry name" value="N-terminal domain of DnaB helicase"/>
    <property type="match status" value="1"/>
</dbReference>
<evidence type="ECO:0000259" key="14">
    <source>
        <dbReference type="PROSITE" id="PS51199"/>
    </source>
</evidence>
<keyword evidence="8 13" id="KW-0238">DNA-binding</keyword>
<dbReference type="RefSeq" id="WP_080885405.1">
    <property type="nucleotide sequence ID" value="NZ_LT828648.1"/>
</dbReference>
<dbReference type="Pfam" id="PF00772">
    <property type="entry name" value="DnaB"/>
    <property type="match status" value="1"/>
</dbReference>
<comment type="similarity">
    <text evidence="1 13">Belongs to the helicase family. DnaB subfamily.</text>
</comment>
<dbReference type="SUPFAM" id="SSF52540">
    <property type="entry name" value="P-loop containing nucleoside triphosphate hydrolases"/>
    <property type="match status" value="1"/>
</dbReference>
<keyword evidence="9" id="KW-0413">Isomerase</keyword>
<gene>
    <name evidence="15" type="primary">dnaB</name>
    <name evidence="15" type="ORF">NSJP_0602</name>
</gene>
<dbReference type="AlphaFoldDB" id="A0A1W1I1B1"/>
<comment type="catalytic activity">
    <reaction evidence="11 13">
        <text>ATP + H2O = ADP + phosphate + H(+)</text>
        <dbReference type="Rhea" id="RHEA:13065"/>
        <dbReference type="ChEBI" id="CHEBI:15377"/>
        <dbReference type="ChEBI" id="CHEBI:15378"/>
        <dbReference type="ChEBI" id="CHEBI:30616"/>
        <dbReference type="ChEBI" id="CHEBI:43474"/>
        <dbReference type="ChEBI" id="CHEBI:456216"/>
        <dbReference type="EC" id="5.6.2.3"/>
    </reaction>
</comment>